<dbReference type="Proteomes" id="UP000689195">
    <property type="component" value="Unassembled WGS sequence"/>
</dbReference>
<dbReference type="EMBL" id="CAJJDO010000070">
    <property type="protein sequence ID" value="CAD8178911.1"/>
    <property type="molecule type" value="Genomic_DNA"/>
</dbReference>
<proteinExistence type="predicted"/>
<dbReference type="AlphaFoldDB" id="A0A8S1VQC5"/>
<sequence>MIEQRIRAHKQTQTINKGLIQLAINKISKIQIFLKLSYINQIFFAKKDFQMLLRCYRIRS</sequence>
<accession>A0A8S1VQC5</accession>
<reference evidence="1" key="1">
    <citation type="submission" date="2021-01" db="EMBL/GenBank/DDBJ databases">
        <authorList>
            <consortium name="Genoscope - CEA"/>
            <person name="William W."/>
        </authorList>
    </citation>
    <scope>NUCLEOTIDE SEQUENCE</scope>
</reference>
<keyword evidence="2" id="KW-1185">Reference proteome</keyword>
<evidence type="ECO:0000313" key="1">
    <source>
        <dbReference type="EMBL" id="CAD8178911.1"/>
    </source>
</evidence>
<protein>
    <submittedName>
        <fullName evidence="1">Uncharacterized protein</fullName>
    </submittedName>
</protein>
<gene>
    <name evidence="1" type="ORF">PPENT_87.1.T0700190</name>
</gene>
<comment type="caution">
    <text evidence="1">The sequence shown here is derived from an EMBL/GenBank/DDBJ whole genome shotgun (WGS) entry which is preliminary data.</text>
</comment>
<name>A0A8S1VQC5_9CILI</name>
<evidence type="ECO:0000313" key="2">
    <source>
        <dbReference type="Proteomes" id="UP000689195"/>
    </source>
</evidence>
<organism evidence="1 2">
    <name type="scientific">Paramecium pentaurelia</name>
    <dbReference type="NCBI Taxonomy" id="43138"/>
    <lineage>
        <taxon>Eukaryota</taxon>
        <taxon>Sar</taxon>
        <taxon>Alveolata</taxon>
        <taxon>Ciliophora</taxon>
        <taxon>Intramacronucleata</taxon>
        <taxon>Oligohymenophorea</taxon>
        <taxon>Peniculida</taxon>
        <taxon>Parameciidae</taxon>
        <taxon>Paramecium</taxon>
    </lineage>
</organism>